<comment type="caution">
    <text evidence="3">The sequence shown here is derived from an EMBL/GenBank/DDBJ whole genome shotgun (WGS) entry which is preliminary data.</text>
</comment>
<dbReference type="InterPro" id="IPR024516">
    <property type="entry name" value="Mce_C"/>
</dbReference>
<feature type="domain" description="Mammalian cell entry C-terminal" evidence="2">
    <location>
        <begin position="123"/>
        <end position="310"/>
    </location>
</feature>
<dbReference type="Pfam" id="PF02470">
    <property type="entry name" value="MlaD"/>
    <property type="match status" value="1"/>
</dbReference>
<dbReference type="RefSeq" id="WP_344588851.1">
    <property type="nucleotide sequence ID" value="NZ_BAAARW010000011.1"/>
</dbReference>
<gene>
    <name evidence="3" type="ORF">GCM10010191_23940</name>
</gene>
<evidence type="ECO:0000313" key="4">
    <source>
        <dbReference type="Proteomes" id="UP001501231"/>
    </source>
</evidence>
<dbReference type="Proteomes" id="UP001501231">
    <property type="component" value="Unassembled WGS sequence"/>
</dbReference>
<keyword evidence="4" id="KW-1185">Reference proteome</keyword>
<dbReference type="NCBIfam" id="TIGR00996">
    <property type="entry name" value="Mtu_fam_mce"/>
    <property type="match status" value="1"/>
</dbReference>
<feature type="domain" description="Mce/MlaD" evidence="1">
    <location>
        <begin position="43"/>
        <end position="117"/>
    </location>
</feature>
<dbReference type="EMBL" id="BAAARW010000011">
    <property type="protein sequence ID" value="GAA2413408.1"/>
    <property type="molecule type" value="Genomic_DNA"/>
</dbReference>
<protein>
    <submittedName>
        <fullName evidence="3">MlaD family protein</fullName>
    </submittedName>
</protein>
<dbReference type="PANTHER" id="PTHR33371:SF17">
    <property type="entry name" value="MCE-FAMILY PROTEIN MCE1B"/>
    <property type="match status" value="1"/>
</dbReference>
<dbReference type="InterPro" id="IPR052336">
    <property type="entry name" value="MlaD_Phospholipid_Transporter"/>
</dbReference>
<dbReference type="PANTHER" id="PTHR33371">
    <property type="entry name" value="INTERMEMBRANE PHOSPHOLIPID TRANSPORT SYSTEM BINDING PROTEIN MLAD-RELATED"/>
    <property type="match status" value="1"/>
</dbReference>
<proteinExistence type="predicted"/>
<organism evidence="3 4">
    <name type="scientific">Actinomadura vinacea</name>
    <dbReference type="NCBI Taxonomy" id="115336"/>
    <lineage>
        <taxon>Bacteria</taxon>
        <taxon>Bacillati</taxon>
        <taxon>Actinomycetota</taxon>
        <taxon>Actinomycetes</taxon>
        <taxon>Streptosporangiales</taxon>
        <taxon>Thermomonosporaceae</taxon>
        <taxon>Actinomadura</taxon>
    </lineage>
</organism>
<dbReference type="Pfam" id="PF11887">
    <property type="entry name" value="Mce4_CUP1"/>
    <property type="match status" value="1"/>
</dbReference>
<dbReference type="InterPro" id="IPR005693">
    <property type="entry name" value="Mce"/>
</dbReference>
<evidence type="ECO:0000313" key="3">
    <source>
        <dbReference type="EMBL" id="GAA2413408.1"/>
    </source>
</evidence>
<evidence type="ECO:0000259" key="2">
    <source>
        <dbReference type="Pfam" id="PF11887"/>
    </source>
</evidence>
<name>A0ABP5VZX7_9ACTN</name>
<dbReference type="InterPro" id="IPR003399">
    <property type="entry name" value="Mce/MlaD"/>
</dbReference>
<accession>A0ABP5VZX7</accession>
<sequence length="350" mass="37233">MRMNVKGLGGPLTKSILFVVVTVTATAVLAISIANTGVGDADRYDARFVDVAGLNEGDSVRIAGVRVGQVTDISVVARRQARVRFSVQKGRRLPASTTATIKYRNLVGQRFIELDRGAGAPGRMLPRGGTIPVERTTPALNLTQLFNGFQPLFQALSPADVNQLAGEIIQVLQGEGPTMDSLLRTVASLTSTLAGKDQVIGQVIDNLNEVLETVNARGDRLGDLIVTLRRLTSGLAADRRPLGEAIGAMSELTNSTAGLLQVGRAPLKDSIAELGRLSDGLADESPTVDRFLRTLPGKSATIARLGSYGSWMNFYMCQATVTGARYTDGSKPPTGVPMGPDDAMRCEVRR</sequence>
<evidence type="ECO:0000259" key="1">
    <source>
        <dbReference type="Pfam" id="PF02470"/>
    </source>
</evidence>
<reference evidence="4" key="1">
    <citation type="journal article" date="2019" name="Int. J. Syst. Evol. Microbiol.">
        <title>The Global Catalogue of Microorganisms (GCM) 10K type strain sequencing project: providing services to taxonomists for standard genome sequencing and annotation.</title>
        <authorList>
            <consortium name="The Broad Institute Genomics Platform"/>
            <consortium name="The Broad Institute Genome Sequencing Center for Infectious Disease"/>
            <person name="Wu L."/>
            <person name="Ma J."/>
        </authorList>
    </citation>
    <scope>NUCLEOTIDE SEQUENCE [LARGE SCALE GENOMIC DNA]</scope>
    <source>
        <strain evidence="4">JCM 3325</strain>
    </source>
</reference>